<feature type="chain" id="PRO_5008268280" evidence="1">
    <location>
        <begin position="17"/>
        <end position="194"/>
    </location>
</feature>
<sequence>MRTFLLLSSFLPLILTSSITPKKSVIDPDKPIYLGDVFWPPSMTFIAWLPSEQHDPTEWCYRATDTSNHKLFSLGGIDALQMHDYFNQNAYITREGKRYADCWITPESGRMGACEGVLDFDCEGGQKFTGPGTRRWSCWVVEGERNYTLQRVGRGVGEEMTSEVVMTPTAAILGSVHSSSIMGAAFTPGVTGRR</sequence>
<accession>A0A194XID5</accession>
<dbReference type="AlphaFoldDB" id="A0A194XID5"/>
<dbReference type="OrthoDB" id="3429372at2759"/>
<gene>
    <name evidence="2" type="ORF">LY89DRAFT_779782</name>
</gene>
<organism evidence="2 3">
    <name type="scientific">Mollisia scopiformis</name>
    <name type="common">Conifer needle endophyte fungus</name>
    <name type="synonym">Phialocephala scopiformis</name>
    <dbReference type="NCBI Taxonomy" id="149040"/>
    <lineage>
        <taxon>Eukaryota</taxon>
        <taxon>Fungi</taxon>
        <taxon>Dikarya</taxon>
        <taxon>Ascomycota</taxon>
        <taxon>Pezizomycotina</taxon>
        <taxon>Leotiomycetes</taxon>
        <taxon>Helotiales</taxon>
        <taxon>Mollisiaceae</taxon>
        <taxon>Mollisia</taxon>
    </lineage>
</organism>
<reference evidence="2 3" key="1">
    <citation type="submission" date="2015-10" db="EMBL/GenBank/DDBJ databases">
        <title>Full genome of DAOMC 229536 Phialocephala scopiformis, a fungal endophyte of spruce producing the potent anti-insectan compound rugulosin.</title>
        <authorList>
            <consortium name="DOE Joint Genome Institute"/>
            <person name="Walker A.K."/>
            <person name="Frasz S.L."/>
            <person name="Seifert K.A."/>
            <person name="Miller J.D."/>
            <person name="Mondo S.J."/>
            <person name="Labutti K."/>
            <person name="Lipzen A."/>
            <person name="Dockter R."/>
            <person name="Kennedy M."/>
            <person name="Grigoriev I.V."/>
            <person name="Spatafora J.W."/>
        </authorList>
    </citation>
    <scope>NUCLEOTIDE SEQUENCE [LARGE SCALE GENOMIC DNA]</scope>
    <source>
        <strain evidence="2 3">CBS 120377</strain>
    </source>
</reference>
<protein>
    <submittedName>
        <fullName evidence="2">Uncharacterized protein</fullName>
    </submittedName>
</protein>
<proteinExistence type="predicted"/>
<dbReference type="EMBL" id="KQ947410">
    <property type="protein sequence ID" value="KUJ19889.1"/>
    <property type="molecule type" value="Genomic_DNA"/>
</dbReference>
<evidence type="ECO:0000256" key="1">
    <source>
        <dbReference type="SAM" id="SignalP"/>
    </source>
</evidence>
<keyword evidence="3" id="KW-1185">Reference proteome</keyword>
<dbReference type="Proteomes" id="UP000070700">
    <property type="component" value="Unassembled WGS sequence"/>
</dbReference>
<keyword evidence="1" id="KW-0732">Signal</keyword>
<evidence type="ECO:0000313" key="3">
    <source>
        <dbReference type="Proteomes" id="UP000070700"/>
    </source>
</evidence>
<evidence type="ECO:0000313" key="2">
    <source>
        <dbReference type="EMBL" id="KUJ19889.1"/>
    </source>
</evidence>
<name>A0A194XID5_MOLSC</name>
<dbReference type="KEGG" id="psco:LY89DRAFT_779782"/>
<dbReference type="GeneID" id="28832052"/>
<feature type="signal peptide" evidence="1">
    <location>
        <begin position="1"/>
        <end position="16"/>
    </location>
</feature>
<dbReference type="RefSeq" id="XP_018074244.1">
    <property type="nucleotide sequence ID" value="XM_018222326.1"/>
</dbReference>
<dbReference type="InParanoid" id="A0A194XID5"/>